<dbReference type="CDD" id="cd08927">
    <property type="entry name" value="Hb-alpha-like"/>
    <property type="match status" value="1"/>
</dbReference>
<sequence>VLNAEDCKLLHATWAKVAGAADEIGYKVLERLFKVFPQTKVYFSHLDLSPGSSDVRHQGQKIIRALDNALKHLDNIHGVLADLSDLHAYNLRVDPVNFNLLGKCFLVELATHLQGDYTASVCLAWDKFLCQVNETLAEKYR</sequence>
<organism evidence="9">
    <name type="scientific">Varanus komodoensis</name>
    <name type="common">Komodo dragon</name>
    <dbReference type="NCBI Taxonomy" id="61221"/>
    <lineage>
        <taxon>Eukaryota</taxon>
        <taxon>Metazoa</taxon>
        <taxon>Chordata</taxon>
        <taxon>Craniata</taxon>
        <taxon>Vertebrata</taxon>
        <taxon>Euteleostomi</taxon>
        <taxon>Lepidosauria</taxon>
        <taxon>Squamata</taxon>
        <taxon>Bifurcata</taxon>
        <taxon>Unidentata</taxon>
        <taxon>Episquamata</taxon>
        <taxon>Toxicofera</taxon>
        <taxon>Anguimorpha</taxon>
        <taxon>Paleoanguimorpha</taxon>
        <taxon>Varanoidea</taxon>
        <taxon>Varanidae</taxon>
        <taxon>Varanus</taxon>
    </lineage>
</organism>
<dbReference type="PROSITE" id="PS01033">
    <property type="entry name" value="GLOBIN"/>
    <property type="match status" value="1"/>
</dbReference>
<accession>Q7LZM6</accession>
<dbReference type="InterPro" id="IPR002338">
    <property type="entry name" value="Hemoglobin_a-typ"/>
</dbReference>
<dbReference type="GO" id="GO:0020037">
    <property type="term" value="F:heme binding"/>
    <property type="evidence" value="ECO:0007669"/>
    <property type="project" value="InterPro"/>
</dbReference>
<evidence type="ECO:0000256" key="5">
    <source>
        <dbReference type="ARBA" id="ARBA00022723"/>
    </source>
</evidence>
<dbReference type="OMA" id="ACHMGED"/>
<dbReference type="GO" id="GO:0031838">
    <property type="term" value="C:haptoglobin-hemoglobin complex"/>
    <property type="evidence" value="ECO:0007669"/>
    <property type="project" value="TreeGrafter"/>
</dbReference>
<name>Q7LZM6_VARKO</name>
<evidence type="ECO:0000259" key="8">
    <source>
        <dbReference type="PROSITE" id="PS01033"/>
    </source>
</evidence>
<dbReference type="GO" id="GO:0043177">
    <property type="term" value="F:organic acid binding"/>
    <property type="evidence" value="ECO:0007669"/>
    <property type="project" value="TreeGrafter"/>
</dbReference>
<dbReference type="FunFam" id="1.10.490.10:FF:000002">
    <property type="entry name" value="Hemoglobin subunit alpha"/>
    <property type="match status" value="1"/>
</dbReference>
<dbReference type="InterPro" id="IPR050056">
    <property type="entry name" value="Hemoglobin_oxygen_transport"/>
</dbReference>
<dbReference type="GO" id="GO:0042744">
    <property type="term" value="P:hydrogen peroxide catabolic process"/>
    <property type="evidence" value="ECO:0007669"/>
    <property type="project" value="TreeGrafter"/>
</dbReference>
<dbReference type="SUPFAM" id="SSF46458">
    <property type="entry name" value="Globin-like"/>
    <property type="match status" value="1"/>
</dbReference>
<evidence type="ECO:0000256" key="3">
    <source>
        <dbReference type="ARBA" id="ARBA00022617"/>
    </source>
</evidence>
<dbReference type="GO" id="GO:0019825">
    <property type="term" value="F:oxygen binding"/>
    <property type="evidence" value="ECO:0007669"/>
    <property type="project" value="InterPro"/>
</dbReference>
<dbReference type="GO" id="GO:0005344">
    <property type="term" value="F:oxygen carrier activity"/>
    <property type="evidence" value="ECO:0007669"/>
    <property type="project" value="UniProtKB-KW"/>
</dbReference>
<dbReference type="GO" id="GO:0031720">
    <property type="term" value="F:haptoglobin binding"/>
    <property type="evidence" value="ECO:0007669"/>
    <property type="project" value="TreeGrafter"/>
</dbReference>
<evidence type="ECO:0000256" key="4">
    <source>
        <dbReference type="ARBA" id="ARBA00022621"/>
    </source>
</evidence>
<dbReference type="GO" id="GO:0072562">
    <property type="term" value="C:blood microparticle"/>
    <property type="evidence" value="ECO:0007669"/>
    <property type="project" value="TreeGrafter"/>
</dbReference>
<dbReference type="PIR" id="JT0625">
    <property type="entry name" value="JT0625"/>
</dbReference>
<dbReference type="GO" id="GO:0005833">
    <property type="term" value="C:hemoglobin complex"/>
    <property type="evidence" value="ECO:0007669"/>
    <property type="project" value="InterPro"/>
</dbReference>
<comment type="similarity">
    <text evidence="1 7">Belongs to the globin family.</text>
</comment>
<dbReference type="Gene3D" id="1.10.490.10">
    <property type="entry name" value="Globins"/>
    <property type="match status" value="1"/>
</dbReference>
<keyword evidence="6" id="KW-0408">Iron</keyword>
<feature type="domain" description="Globin" evidence="8">
    <location>
        <begin position="1"/>
        <end position="141"/>
    </location>
</feature>
<reference evidence="9" key="1">
    <citation type="submission" date="1995-06" db="PIR data bank">
        <authorList>
            <person name="Fushitani K."/>
            <person name="Higashiyama K."/>
            <person name="Moriyama E.N."/>
            <person name="Imai K."/>
            <person name="Hosokawa K."/>
        </authorList>
    </citation>
    <scope>PROTEIN SEQUENCE</scope>
</reference>
<keyword evidence="3 7" id="KW-0349">Heme</keyword>
<keyword evidence="2 7" id="KW-0813">Transport</keyword>
<dbReference type="GO" id="GO:0046872">
    <property type="term" value="F:metal ion binding"/>
    <property type="evidence" value="ECO:0007669"/>
    <property type="project" value="UniProtKB-KW"/>
</dbReference>
<dbReference type="PRINTS" id="PR00612">
    <property type="entry name" value="ALPHAHAEM"/>
</dbReference>
<evidence type="ECO:0000256" key="1">
    <source>
        <dbReference type="ARBA" id="ARBA00008705"/>
    </source>
</evidence>
<dbReference type="GO" id="GO:0004601">
    <property type="term" value="F:peroxidase activity"/>
    <property type="evidence" value="ECO:0007669"/>
    <property type="project" value="TreeGrafter"/>
</dbReference>
<dbReference type="InterPro" id="IPR009050">
    <property type="entry name" value="Globin-like_sf"/>
</dbReference>
<dbReference type="InterPro" id="IPR000971">
    <property type="entry name" value="Globin"/>
</dbReference>
<dbReference type="InterPro" id="IPR012292">
    <property type="entry name" value="Globin/Proto"/>
</dbReference>
<dbReference type="PANTHER" id="PTHR11442">
    <property type="entry name" value="HEMOGLOBIN FAMILY MEMBER"/>
    <property type="match status" value="1"/>
</dbReference>
<keyword evidence="4 7" id="KW-0561">Oxygen transport</keyword>
<protein>
    <submittedName>
        <fullName evidence="9">Hemoglobin alpha 2 chain</fullName>
    </submittedName>
</protein>
<dbReference type="Pfam" id="PF00042">
    <property type="entry name" value="Globin"/>
    <property type="match status" value="1"/>
</dbReference>
<evidence type="ECO:0000256" key="6">
    <source>
        <dbReference type="ARBA" id="ARBA00023004"/>
    </source>
</evidence>
<keyword evidence="5" id="KW-0479">Metal-binding</keyword>
<evidence type="ECO:0000256" key="7">
    <source>
        <dbReference type="RuleBase" id="RU000356"/>
    </source>
</evidence>
<dbReference type="PANTHER" id="PTHR11442:SF48">
    <property type="entry name" value="HEMOGLOBIN SUBUNIT ALPHA"/>
    <property type="match status" value="1"/>
</dbReference>
<dbReference type="AlphaFoldDB" id="Q7LZM6"/>
<evidence type="ECO:0000313" key="9">
    <source>
        <dbReference type="PIR" id="JT0625"/>
    </source>
</evidence>
<evidence type="ECO:0000256" key="2">
    <source>
        <dbReference type="ARBA" id="ARBA00022448"/>
    </source>
</evidence>
<proteinExistence type="inferred from homology"/>